<dbReference type="InterPro" id="IPR056823">
    <property type="entry name" value="TEN-like_YD-shell"/>
</dbReference>
<protein>
    <recommendedName>
        <fullName evidence="4">LysM domain-containing protein</fullName>
    </recommendedName>
</protein>
<feature type="region of interest" description="Disordered" evidence="2">
    <location>
        <begin position="4283"/>
        <end position="4307"/>
    </location>
</feature>
<keyword evidence="3" id="KW-0472">Membrane</keyword>
<feature type="transmembrane region" description="Helical" evidence="3">
    <location>
        <begin position="4089"/>
        <end position="4110"/>
    </location>
</feature>
<dbReference type="Pfam" id="PF25023">
    <property type="entry name" value="TEN_YD-shell"/>
    <property type="match status" value="2"/>
</dbReference>
<accession>A0ABV8SYP0</accession>
<reference evidence="6" key="1">
    <citation type="journal article" date="2019" name="Int. J. Syst. Evol. Microbiol.">
        <title>The Global Catalogue of Microorganisms (GCM) 10K type strain sequencing project: providing services to taxonomists for standard genome sequencing and annotation.</title>
        <authorList>
            <consortium name="The Broad Institute Genomics Platform"/>
            <consortium name="The Broad Institute Genome Sequencing Center for Infectious Disease"/>
            <person name="Wu L."/>
            <person name="Ma J."/>
        </authorList>
    </citation>
    <scope>NUCLEOTIDE SEQUENCE [LARGE SCALE GENOMIC DNA]</scope>
    <source>
        <strain evidence="6">CGMCC 1.10759</strain>
    </source>
</reference>
<keyword evidence="6" id="KW-1185">Reference proteome</keyword>
<proteinExistence type="predicted"/>
<dbReference type="Gene3D" id="2.180.10.10">
    <property type="entry name" value="RHS repeat-associated core"/>
    <property type="match status" value="11"/>
</dbReference>
<dbReference type="EMBL" id="JBHSDU010000014">
    <property type="protein sequence ID" value="MFC4312709.1"/>
    <property type="molecule type" value="Genomic_DNA"/>
</dbReference>
<evidence type="ECO:0000313" key="5">
    <source>
        <dbReference type="EMBL" id="MFC4312709.1"/>
    </source>
</evidence>
<dbReference type="Proteomes" id="UP001595904">
    <property type="component" value="Unassembled WGS sequence"/>
</dbReference>
<gene>
    <name evidence="5" type="ORF">ACFPN2_26730</name>
</gene>
<dbReference type="InterPro" id="IPR036779">
    <property type="entry name" value="LysM_dom_sf"/>
</dbReference>
<dbReference type="InterPro" id="IPR050708">
    <property type="entry name" value="T6SS_VgrG/RHS"/>
</dbReference>
<keyword evidence="3" id="KW-1133">Transmembrane helix</keyword>
<evidence type="ECO:0000313" key="6">
    <source>
        <dbReference type="Proteomes" id="UP001595904"/>
    </source>
</evidence>
<dbReference type="PANTHER" id="PTHR32305:SF15">
    <property type="entry name" value="PROTEIN RHSA-RELATED"/>
    <property type="match status" value="1"/>
</dbReference>
<keyword evidence="3" id="KW-0812">Transmembrane</keyword>
<evidence type="ECO:0000256" key="2">
    <source>
        <dbReference type="SAM" id="MobiDB-lite"/>
    </source>
</evidence>
<dbReference type="SUPFAM" id="SSF63825">
    <property type="entry name" value="YWTD domain"/>
    <property type="match status" value="1"/>
</dbReference>
<dbReference type="PROSITE" id="PS51782">
    <property type="entry name" value="LYSM"/>
    <property type="match status" value="1"/>
</dbReference>
<dbReference type="Gene3D" id="3.10.350.10">
    <property type="entry name" value="LysM domain"/>
    <property type="match status" value="1"/>
</dbReference>
<dbReference type="InterPro" id="IPR006530">
    <property type="entry name" value="YD"/>
</dbReference>
<dbReference type="PANTHER" id="PTHR32305">
    <property type="match status" value="1"/>
</dbReference>
<dbReference type="InterPro" id="IPR018392">
    <property type="entry name" value="LysM"/>
</dbReference>
<evidence type="ECO:0000259" key="4">
    <source>
        <dbReference type="PROSITE" id="PS51782"/>
    </source>
</evidence>
<evidence type="ECO:0000256" key="3">
    <source>
        <dbReference type="SAM" id="Phobius"/>
    </source>
</evidence>
<keyword evidence="1" id="KW-0677">Repeat</keyword>
<dbReference type="Pfam" id="PF05593">
    <property type="entry name" value="RHS_repeat"/>
    <property type="match status" value="8"/>
</dbReference>
<dbReference type="NCBIfam" id="TIGR01643">
    <property type="entry name" value="YD_repeat_2x"/>
    <property type="match status" value="9"/>
</dbReference>
<dbReference type="SUPFAM" id="SSF89372">
    <property type="entry name" value="Fucose-specific lectin"/>
    <property type="match status" value="1"/>
</dbReference>
<feature type="compositionally biased region" description="Low complexity" evidence="2">
    <location>
        <begin position="4294"/>
        <end position="4307"/>
    </location>
</feature>
<name>A0ABV8SYP0_9GAMM</name>
<feature type="domain" description="LysM" evidence="4">
    <location>
        <begin position="3960"/>
        <end position="4007"/>
    </location>
</feature>
<dbReference type="InterPro" id="IPR031325">
    <property type="entry name" value="RHS_repeat"/>
</dbReference>
<feature type="compositionally biased region" description="Polar residues" evidence="2">
    <location>
        <begin position="2839"/>
        <end position="2856"/>
    </location>
</feature>
<sequence>MRRYDVATAQWSAAVRVDSATVTSSAVQLAVDRATGKAVLGWIQSTGVAVSSYDLATGTWGAVQLMASSDSVTNARDSFALSIAGDFTAVTWIRTESGRLNVRASVANNGVWGAVGLLESTSPHASLPQVGIDATGNALVTWRQSDGTAERVYYSRWSHASQSFSTATLLDSGTGATDRPKMGFDGQGNAIAMWSEAGSLYARRFDSATATWGTTVLVQSGTISSWDLSVDAQGNALAGWTQDDGTTISAYARRFDATSGTWGTVALLENSTAAVSGTRITVAIAGNNAVVGWLQTNGTTDDLYAVTSNGGTWSTPQLIDSRSTTVTAQFAAVDMGGSAALVWEQVDGNNFRSIYQASYLSPGYYTVPAGATWQSIANALYGVNSAAAGSALQAAMGNPALMTGALLSGFPATLDVGSSTPGGGQLQTDVQDALGLVTRYIHDEAGRLTSVLSPAVNGTRMETRYAYDADGNVTSITEDPTGLNRVTTFGYDANGNLTLTRDSLGNTITRTYDSNNQLLTETTYAGRDPDGAGSGQPTEPSTTRYVYDAESHLRFVISPEGRVTEHRYDTSGQRTSTRTYLNIRYTATNFAESDLVTWTGSGDRTHELAVYAYDFRGNVLNITQYWGMTTAGAPLGTAMITRFVYDQRGQLLQTIDPRGEATIGNPNDYRTVYTYDGLGRRLTSNEWISATTTRTTLNAYDDAGRTTRSTFANGLVTTSVYNRAGELLSVANGSAGSFEALGKTSYAYDAGGRLRMVTDPTGVRQFFYYDDAGRQVAQVDGDGSLTEFVYNRAGERIKTIQYAALLPTQTRNSLVVGNNPADIALSTLRTAAGGNPNNDRITRYVYDASGALVYTIDPSGAVVENRYDGAGRLTDVVQYANRLTILRTVDEVLPSAVAVATHDDDRSTRYFYDGEGLKIGQLDAEGYLTAYVYSGSGRLIEETRYANQSAAGLRATGTLAALKTSVGTDTETAIDPERDQVTEYYYDSMGRLTGVLDAEGYLTETQYDGASNINKRIRYDQVLSYRSTLSTLKALVVDATVRETTDYTYDGDNKLLSEVLSRGPATAPATITTTTYSYDAMGSIVSTTRAAGTSDARTTETRYDFLGRVIQELTGEGSAQLAALTNPTQTQINDIWTRYGVQYAYDLAGRKISATIRPTDTQTDTTLYFYDEDNRLRFEVNALGERTEYRYNALNQVAEEISYVNRISTSGLTGGLLTSALISTLTATADNARDGRTTYEYTITGRLLSERVARTTSTGEDALTTFIYNAFGERISALQQIDATRTLPVEYIYDRRGLLTETRRGTSGTIAIEQRAYDAFGRLARTTDARGNIWSTSYDRLGRVIATTDPGNPARSIAYNAFDQEISRTDALGHTTTYAYDAAQRRLTTTSPEGVVTSTVYNRHGEVFTVTDGRGNSTTYLYDADGRLKTVTTAAGTTTQNYDRAGRRIETIDANGIRTVYAYDAADRVLTRTVDPTGLNLVTRTFHDGRGQAVWTQDAAGVWTQLQYNRDGELTSVIVDPLSVPNATSTQTATSLVSNATGLNLRTDYAYDYRGNTVTVTDGVGSSQPRVTQHTYDTLGRRTQTAVDPSGLNLRTIYTYDLNDNVVATTDAREGVTRFVYNVRNELIYSVDGTGAVVKTDYDAEGRVVKTTAYANRISLTSPPPALPLAISAADITSRLTVNAAADQVTHTVYNRDGQVRYRIDGTGAVTKLSYDASGNVVETTRYFTRITVPATVNETNVAAAITTNTTYDQTERTVYDNANRAIFDIDAEGYVTQFVYDAEGRVTKQIQYTNALAGTFATNVAPQIVSTAPGSGSYVITNAANDRVTRTVYDAAGRSRFSVDGEGYITEFRYDNLGHQTRKIQYAGQYTVGDSATVATVTAQVPATPGATEPVEQRIYDTAGRLTRTIDAEGVETRRVYDAVGRETDTTVAFNTPDASTTHRVFNAAGYLIEETVGYGKPEAAVTRYIVDGVGNRRFIIDPRGYELAETDTQWARQMRDLLHYPIDAANLTATQRGELRARYATEQVFDANGNITVVKDPAGRTIATEYDAFGNAVKVTDQRGFSGYFYFDKNNQQVLQVDPEKYVTQTIYNAFGTVERIVHYANAAVGTVTTATPPAIVSAVPNPVTGPYVLIDTLRDQTTLIEHDRRDLQTRIVDAEGNDEAMTYDAFGNKVTYRDKLDSVFIYTFYRTGKVKTQTSPSVTVTTVNSAGTVSTSPQTLVTEYTYDQRGNVTRIREALGLPQQRDTTIQYDRLNREVRRNLPEIEVFGLGRQIPYIATTYDRRGNVVEVRNAAGGRTVSYFDALNRKVAEVDATGALAEFSYDDAGNLTRERAFTTRLNIANVAWTARPVATAGDTYREMEYEYDANNRQIRSLTQAETYFDTDRLGTRPNGNSEVTTNGYIYGQIANLTYYDATGNVVMTVDGRQHATLFFYNQLGQQILSVDALGYVTRFEYDSNGNVIRQSRYEKQLSPTTISNLSPASIPTAIINEVAGQGQDRIVEIEYDRLGRKKIERTLSVRYSTVSDTGVLNSTEQAIQTRFEYDAAGNLTQAIKADGSQTNFVYDELGRLKQQLDPSVAVYNGMSGSTVLTTNWRATTEWQYDAFGNRTLQTRLGRTAAENQVTRVRYDEQGNVRSEWDAMSYRTDYEVDAAGRAKRQVKTALDASGTSHTYRTEFDYDALDRESSRRIVTDGVNGDLTWTSYNAFGDVSARGINNTTQAEYRYDKLGHLLWTNADTGTPRAYVYDAAGNAVIEVSQSNGTNLSSVTTPAEVQGISPLLVQYKFSIYNARNQITDVFQAPMDFTGLTGSLSTEELEQLGTRTTVPTVGTPVADPNSPYNNNPPATTITSGNIRTVQGTPSYNWYPSTPGDIRSNPTYRHPGYVSVGEFGHAPVPTDSNPPARSWTWDGTTMRVTTQTTTVIPGQPSSGSPQTTSSTTVFDYVSGSATTPQQTTTETQTPNVVINSVDVRDYEASVVTAVHYERLGASIQSQINFIPSQTITVTQTSLPEQGGGFRYYNTYRIPAIAGFSGVATQVVVMDAFGAVLVNQSVTGEFVSSWTDSVSYSTRRLIVTKGSITLFDGTIRANTNYATQSAVAVVGQGVNAGGGVAAVQVALDGGAPISLTPNDTLGGGRQWVALGIGASSSWQYKLYSSTTPSDGSLLAGVGGTTANPASNLTYLHRVRQDTEYYWTERSDPQATAYNRLDVTKVVQQSNYVLQLMYSIASGNTLSNQIHRTSRYNAFGEVTGETDGRGYLTEYQYNELGQVIKKVDPIVSQTDEHGVRNDNFRPETQYYVDALGQTIGTTDANGFTTKVAIRNGHLTAQFNPDGNVERHYFDVFGNEAASTAAEINLTTRYQFDKNNRLVRTDFAGGNYDAYGYDSLGNRIEHTNGLGNVERYYYDAEGRITRYRSAQNRETSYTYSFVSTIGERGGYRKVTVDAMGNQQIDDVDMYGKIRSHTDLGGRVYTYNYNTAGWLTSQQSTVSATDATVLQNIQYFYYANGYVKEIRDLGINSIAMFQYDRDGNRTLESYSVQSIVPGEVAYGQTPYQMSTASYDGLNRVTSIAEEGRYKIEYQYDKVGNRRSVRSEYYDLLKPTTPDNLLVQEYWYKYDSMNRFTTTMGRLTAVGGEIVRGPYGYDITYNGANQRTSQKTTDVAGLTIKETYTYDNNGFLTVTRINPDAEHVAGNGAKRAERVNNNVGDRIGYFEYNSAEQVTSHHTYEYDADHMMRFDRDIANSRGVEYILLADGRVNRSVTYNSDPNAAVVTLQYQYENWDSYKQSSIEISGAGNNVNGEWQDGRSDFDYDVNGHLDRVFDHAANRTIWYVNNHNGQTLKRLQWVGHDTSVRPETMRRFYYLYGKAVGDQAVDGSKAPLRIDYAQELRGTELEGNGNKQYLESRQYDSMPQQWQQWSLHYTQNGRAQSFQHKDIGERVIPVTSADFDQNFQPINENYPPPTAGTYIVMVGDTLRTIAASVWGDSSLWYLIAEANGLGDNVPLTPDMRLTIPNVVSNIHNNATTFRPVDPGLALGDTSPTLPQPPPPPAAKKGCGVLGMILVVIVAIVVTVFTAGVGTAAAGSGLTGIMSAGVTTLGAGFSTTALVAGAVGAAASQGVAMALGMQKDFDWTGVATGAIGAAIGAGIGKLASNVSSLSWLNNTTGLSGFGAQAVRGAIGQAATQGVSMALGLQKQFSWTQVAAAAAGAAVGNAMGNWLDKVIPNSAGALVKDFARGFGSSAASAGVYEAITGERANYGLIAAQSFGTALGNSLVKEIATADAAASSAVARAPQEQDSPQQIGPAQEAQAQQQRASATLSLKGKLQVGEYQFKVADDGAIVTGFGADVDQLFNSSETLVADLKKFASVEKEGFTGTIRFVDDDTQTHYVTDRNMIEINIREQGGMPQFAEYLVSTLAHELGHYKFTDDPLYSAGFKLPDSAYQPIPGLGLGERMPTYDAVKSAYMNHSKTQGQLTEAAAAMNEFEVAREIQEKLSLDITAIDPVGKVHADVYRAAYDKYRNTYSNLDLATKTGKQQARAAYTTALRTIGAKWGDERPNDPVGKAPATYRDAWAENARSGLKEFWYDKGSYYDEWNKLVVAQQSRVDKYQMQWKDPGLTAQRREMLREVLEGTGKQKGALQILEDYQRYRGPVKKK</sequence>
<evidence type="ECO:0000256" key="1">
    <source>
        <dbReference type="ARBA" id="ARBA00022737"/>
    </source>
</evidence>
<feature type="transmembrane region" description="Helical" evidence="3">
    <location>
        <begin position="4052"/>
        <end position="4077"/>
    </location>
</feature>
<comment type="caution">
    <text evidence="5">The sequence shown here is derived from an EMBL/GenBank/DDBJ whole genome shotgun (WGS) entry which is preliminary data.</text>
</comment>
<dbReference type="RefSeq" id="WP_380602337.1">
    <property type="nucleotide sequence ID" value="NZ_JBHSDU010000014.1"/>
</dbReference>
<organism evidence="5 6">
    <name type="scientific">Steroidobacter flavus</name>
    <dbReference type="NCBI Taxonomy" id="1842136"/>
    <lineage>
        <taxon>Bacteria</taxon>
        <taxon>Pseudomonadati</taxon>
        <taxon>Pseudomonadota</taxon>
        <taxon>Gammaproteobacteria</taxon>
        <taxon>Steroidobacterales</taxon>
        <taxon>Steroidobacteraceae</taxon>
        <taxon>Steroidobacter</taxon>
    </lineage>
</organism>
<feature type="region of interest" description="Disordered" evidence="2">
    <location>
        <begin position="2827"/>
        <end position="2856"/>
    </location>
</feature>